<dbReference type="PROSITE" id="PS50994">
    <property type="entry name" value="INTEGRASE"/>
    <property type="match status" value="1"/>
</dbReference>
<dbReference type="SUPFAM" id="SSF53098">
    <property type="entry name" value="Ribonuclease H-like"/>
    <property type="match status" value="1"/>
</dbReference>
<keyword evidence="10" id="KW-0695">RNA-directed DNA polymerase</keyword>
<keyword evidence="11" id="KW-0808">Transferase</keyword>
<keyword evidence="4" id="KW-0479">Metal-binding</keyword>
<keyword evidence="5" id="KW-0255">Endonuclease</keyword>
<keyword evidence="11" id="KW-0239">DNA-directed DNA polymerase</keyword>
<feature type="domain" description="Integrase catalytic" evidence="15">
    <location>
        <begin position="1"/>
        <end position="107"/>
    </location>
</feature>
<keyword evidence="12" id="KW-0233">DNA recombination</keyword>
<sequence>METLHNQSLKKVLSDRSGEFLNEKFKSLSEAQGFTHVFLPIDTPKHNGFSGRANRTILEKAQCILNSSNLPNSYWAEAINTSAILSNLIPTSSRKNLSPYSLWKRTPAQIKNLRVFGCRAIVSIPKHNCDWKLGPIGQEGIMLGYEKYNSSYRILRLTDRKSLISRHVQFDESVFPSLKQATRTQDQPAIMWGNYSLPNKMVDEAHPVRAESVNEVRSAESWEVIQEEAQEEVDEVLAFSNYNGAEGVGTPPMNHSCIKLIGPRHPTMYCGNSSCVGLK</sequence>
<evidence type="ECO:0000256" key="6">
    <source>
        <dbReference type="ARBA" id="ARBA00022801"/>
    </source>
</evidence>
<dbReference type="InterPro" id="IPR001584">
    <property type="entry name" value="Integrase_cat-core"/>
</dbReference>
<dbReference type="OrthoDB" id="413361at2759"/>
<evidence type="ECO:0000256" key="1">
    <source>
        <dbReference type="ARBA" id="ARBA00022578"/>
    </source>
</evidence>
<keyword evidence="6" id="KW-0378">Hydrolase</keyword>
<dbReference type="Pfam" id="PF25597">
    <property type="entry name" value="SH3_retrovirus"/>
    <property type="match status" value="1"/>
</dbReference>
<dbReference type="GO" id="GO:0046872">
    <property type="term" value="F:metal ion binding"/>
    <property type="evidence" value="ECO:0007669"/>
    <property type="project" value="UniProtKB-KW"/>
</dbReference>
<protein>
    <recommendedName>
        <fullName evidence="15">Integrase catalytic domain-containing protein</fullName>
    </recommendedName>
</protein>
<reference evidence="16" key="1">
    <citation type="submission" date="2021-03" db="EMBL/GenBank/DDBJ databases">
        <title>Draft genome sequence of rust myrtle Austropuccinia psidii MF-1, a brazilian biotype.</title>
        <authorList>
            <person name="Quecine M.C."/>
            <person name="Pachon D.M.R."/>
            <person name="Bonatelli M.L."/>
            <person name="Correr F.H."/>
            <person name="Franceschini L.M."/>
            <person name="Leite T.F."/>
            <person name="Margarido G.R.A."/>
            <person name="Almeida C.A."/>
            <person name="Ferrarezi J.A."/>
            <person name="Labate C.A."/>
        </authorList>
    </citation>
    <scope>NUCLEOTIDE SEQUENCE</scope>
    <source>
        <strain evidence="16">MF-1</strain>
    </source>
</reference>
<comment type="catalytic activity">
    <reaction evidence="13">
        <text>DNA(n) + a 2'-deoxyribonucleoside 5'-triphosphate = DNA(n+1) + diphosphate</text>
        <dbReference type="Rhea" id="RHEA:22508"/>
        <dbReference type="Rhea" id="RHEA-COMP:17339"/>
        <dbReference type="Rhea" id="RHEA-COMP:17340"/>
        <dbReference type="ChEBI" id="CHEBI:33019"/>
        <dbReference type="ChEBI" id="CHEBI:61560"/>
        <dbReference type="ChEBI" id="CHEBI:173112"/>
        <dbReference type="EC" id="2.7.7.49"/>
    </reaction>
</comment>
<keyword evidence="8" id="KW-0694">RNA-binding</keyword>
<proteinExistence type="predicted"/>
<evidence type="ECO:0000256" key="8">
    <source>
        <dbReference type="ARBA" id="ARBA00022884"/>
    </source>
</evidence>
<evidence type="ECO:0000256" key="2">
    <source>
        <dbReference type="ARBA" id="ARBA00022695"/>
    </source>
</evidence>
<keyword evidence="7" id="KW-0460">Magnesium</keyword>
<evidence type="ECO:0000256" key="14">
    <source>
        <dbReference type="ARBA" id="ARBA00049244"/>
    </source>
</evidence>
<comment type="catalytic activity">
    <reaction evidence="14">
        <text>DNA(n) + a 2'-deoxyribonucleoside 5'-triphosphate = DNA(n+1) + diphosphate</text>
        <dbReference type="Rhea" id="RHEA:22508"/>
        <dbReference type="Rhea" id="RHEA-COMP:17339"/>
        <dbReference type="Rhea" id="RHEA-COMP:17340"/>
        <dbReference type="ChEBI" id="CHEBI:33019"/>
        <dbReference type="ChEBI" id="CHEBI:61560"/>
        <dbReference type="ChEBI" id="CHEBI:173112"/>
        <dbReference type="EC" id="2.7.7.7"/>
    </reaction>
</comment>
<dbReference type="GO" id="GO:0016787">
    <property type="term" value="F:hydrolase activity"/>
    <property type="evidence" value="ECO:0007669"/>
    <property type="project" value="UniProtKB-KW"/>
</dbReference>
<evidence type="ECO:0000256" key="3">
    <source>
        <dbReference type="ARBA" id="ARBA00022722"/>
    </source>
</evidence>
<dbReference type="InterPro" id="IPR039537">
    <property type="entry name" value="Retrotran_Ty1/copia-like"/>
</dbReference>
<dbReference type="PANTHER" id="PTHR42648:SF11">
    <property type="entry name" value="TRANSPOSON TY4-P GAG-POL POLYPROTEIN"/>
    <property type="match status" value="1"/>
</dbReference>
<dbReference type="InterPro" id="IPR036397">
    <property type="entry name" value="RNaseH_sf"/>
</dbReference>
<comment type="caution">
    <text evidence="16">The sequence shown here is derived from an EMBL/GenBank/DDBJ whole genome shotgun (WGS) entry which is preliminary data.</text>
</comment>
<evidence type="ECO:0000313" key="17">
    <source>
        <dbReference type="Proteomes" id="UP000765509"/>
    </source>
</evidence>
<dbReference type="GO" id="GO:0003887">
    <property type="term" value="F:DNA-directed DNA polymerase activity"/>
    <property type="evidence" value="ECO:0007669"/>
    <property type="project" value="UniProtKB-KW"/>
</dbReference>
<name>A0A9Q3DW36_9BASI</name>
<dbReference type="AlphaFoldDB" id="A0A9Q3DW36"/>
<evidence type="ECO:0000256" key="10">
    <source>
        <dbReference type="ARBA" id="ARBA00022918"/>
    </source>
</evidence>
<dbReference type="GO" id="GO:0003964">
    <property type="term" value="F:RNA-directed DNA polymerase activity"/>
    <property type="evidence" value="ECO:0007669"/>
    <property type="project" value="UniProtKB-KW"/>
</dbReference>
<dbReference type="InterPro" id="IPR057670">
    <property type="entry name" value="SH3_retrovirus"/>
</dbReference>
<evidence type="ECO:0000256" key="7">
    <source>
        <dbReference type="ARBA" id="ARBA00022842"/>
    </source>
</evidence>
<evidence type="ECO:0000256" key="13">
    <source>
        <dbReference type="ARBA" id="ARBA00048173"/>
    </source>
</evidence>
<evidence type="ECO:0000256" key="11">
    <source>
        <dbReference type="ARBA" id="ARBA00022932"/>
    </source>
</evidence>
<evidence type="ECO:0000256" key="5">
    <source>
        <dbReference type="ARBA" id="ARBA00022759"/>
    </source>
</evidence>
<keyword evidence="2" id="KW-0548">Nucleotidyltransferase</keyword>
<dbReference type="PANTHER" id="PTHR42648">
    <property type="entry name" value="TRANSPOSASE, PUTATIVE-RELATED"/>
    <property type="match status" value="1"/>
</dbReference>
<dbReference type="GO" id="GO:0032196">
    <property type="term" value="P:transposition"/>
    <property type="evidence" value="ECO:0007669"/>
    <property type="project" value="UniProtKB-KW"/>
</dbReference>
<organism evidence="16 17">
    <name type="scientific">Austropuccinia psidii MF-1</name>
    <dbReference type="NCBI Taxonomy" id="1389203"/>
    <lineage>
        <taxon>Eukaryota</taxon>
        <taxon>Fungi</taxon>
        <taxon>Dikarya</taxon>
        <taxon>Basidiomycota</taxon>
        <taxon>Pucciniomycotina</taxon>
        <taxon>Pucciniomycetes</taxon>
        <taxon>Pucciniales</taxon>
        <taxon>Sphaerophragmiaceae</taxon>
        <taxon>Austropuccinia</taxon>
    </lineage>
</organism>
<dbReference type="EMBL" id="AVOT02019887">
    <property type="protein sequence ID" value="MBW0507748.1"/>
    <property type="molecule type" value="Genomic_DNA"/>
</dbReference>
<evidence type="ECO:0000259" key="15">
    <source>
        <dbReference type="PROSITE" id="PS50994"/>
    </source>
</evidence>
<gene>
    <name evidence="16" type="ORF">O181_047463</name>
</gene>
<dbReference type="Gene3D" id="3.30.420.10">
    <property type="entry name" value="Ribonuclease H-like superfamily/Ribonuclease H"/>
    <property type="match status" value="1"/>
</dbReference>
<keyword evidence="3" id="KW-0540">Nuclease</keyword>
<dbReference type="InterPro" id="IPR012337">
    <property type="entry name" value="RNaseH-like_sf"/>
</dbReference>
<evidence type="ECO:0000313" key="16">
    <source>
        <dbReference type="EMBL" id="MBW0507748.1"/>
    </source>
</evidence>
<keyword evidence="17" id="KW-1185">Reference proteome</keyword>
<accession>A0A9Q3DW36</accession>
<evidence type="ECO:0000256" key="4">
    <source>
        <dbReference type="ARBA" id="ARBA00022723"/>
    </source>
</evidence>
<evidence type="ECO:0000256" key="9">
    <source>
        <dbReference type="ARBA" id="ARBA00022908"/>
    </source>
</evidence>
<keyword evidence="9" id="KW-0229">DNA integration</keyword>
<evidence type="ECO:0000256" key="12">
    <source>
        <dbReference type="ARBA" id="ARBA00023172"/>
    </source>
</evidence>
<dbReference type="Proteomes" id="UP000765509">
    <property type="component" value="Unassembled WGS sequence"/>
</dbReference>
<keyword evidence="1" id="KW-0815">Transposition</keyword>
<dbReference type="GO" id="GO:0006310">
    <property type="term" value="P:DNA recombination"/>
    <property type="evidence" value="ECO:0007669"/>
    <property type="project" value="UniProtKB-KW"/>
</dbReference>
<dbReference type="GO" id="GO:0003723">
    <property type="term" value="F:RNA binding"/>
    <property type="evidence" value="ECO:0007669"/>
    <property type="project" value="UniProtKB-KW"/>
</dbReference>
<dbReference type="GO" id="GO:0005634">
    <property type="term" value="C:nucleus"/>
    <property type="evidence" value="ECO:0007669"/>
    <property type="project" value="UniProtKB-ARBA"/>
</dbReference>
<dbReference type="GO" id="GO:0004519">
    <property type="term" value="F:endonuclease activity"/>
    <property type="evidence" value="ECO:0007669"/>
    <property type="project" value="UniProtKB-KW"/>
</dbReference>
<dbReference type="GO" id="GO:0015074">
    <property type="term" value="P:DNA integration"/>
    <property type="evidence" value="ECO:0007669"/>
    <property type="project" value="UniProtKB-KW"/>
</dbReference>